<dbReference type="InterPro" id="IPR032591">
    <property type="entry name" value="DUF4908"/>
</dbReference>
<organism evidence="2 3">
    <name type="scientific">Phenylobacterium soli</name>
    <dbReference type="NCBI Taxonomy" id="2170551"/>
    <lineage>
        <taxon>Bacteria</taxon>
        <taxon>Pseudomonadati</taxon>
        <taxon>Pseudomonadota</taxon>
        <taxon>Alphaproteobacteria</taxon>
        <taxon>Caulobacterales</taxon>
        <taxon>Caulobacteraceae</taxon>
        <taxon>Phenylobacterium</taxon>
    </lineage>
</organism>
<dbReference type="Proteomes" id="UP000249254">
    <property type="component" value="Unassembled WGS sequence"/>
</dbReference>
<evidence type="ECO:0000313" key="3">
    <source>
        <dbReference type="Proteomes" id="UP000249254"/>
    </source>
</evidence>
<feature type="chain" id="PRO_5016274699" evidence="1">
    <location>
        <begin position="30"/>
        <end position="255"/>
    </location>
</feature>
<evidence type="ECO:0000256" key="1">
    <source>
        <dbReference type="SAM" id="SignalP"/>
    </source>
</evidence>
<dbReference type="EMBL" id="QFYQ01000001">
    <property type="protein sequence ID" value="RAK53043.1"/>
    <property type="molecule type" value="Genomic_DNA"/>
</dbReference>
<accession>A0A328ADX5</accession>
<comment type="caution">
    <text evidence="2">The sequence shown here is derived from an EMBL/GenBank/DDBJ whole genome shotgun (WGS) entry which is preliminary data.</text>
</comment>
<sequence length="255" mass="26337">MDGGPTAVMRSICAALVCALVGFAGSAQAQSLRAVLFGEHGPSMGRDFSAPPVARYVSEDGDVFTLDLTQGRPLLKFENSPEVWALQPQPAPRGDVIYKNDVGQPVLRATRLGGVTVFTTHRPDGEAAALAGGGAPLRLAPLGPQALLERLGQASLRASRAAKHVILFDAEATPASSAVIADAATVASVAVARLSEHPQGRSRLAGLKRVFLEEGRRVAATVQKGTLKITVTPSQGLAGRPSSGRIAAAVAAPDR</sequence>
<feature type="signal peptide" evidence="1">
    <location>
        <begin position="1"/>
        <end position="29"/>
    </location>
</feature>
<dbReference type="Pfam" id="PF16252">
    <property type="entry name" value="DUF4908"/>
    <property type="match status" value="1"/>
</dbReference>
<gene>
    <name evidence="2" type="ORF">DJ017_00095</name>
</gene>
<proteinExistence type="predicted"/>
<reference evidence="3" key="1">
    <citation type="submission" date="2018-05" db="EMBL/GenBank/DDBJ databases">
        <authorList>
            <person name="Li X."/>
        </authorList>
    </citation>
    <scope>NUCLEOTIDE SEQUENCE [LARGE SCALE GENOMIC DNA]</scope>
    <source>
        <strain evidence="3">LX32</strain>
    </source>
</reference>
<keyword evidence="3" id="KW-1185">Reference proteome</keyword>
<dbReference type="AlphaFoldDB" id="A0A328ADX5"/>
<protein>
    <submittedName>
        <fullName evidence="2">DUF4908 domain-containing protein</fullName>
    </submittedName>
</protein>
<keyword evidence="1" id="KW-0732">Signal</keyword>
<name>A0A328ADX5_9CAUL</name>
<evidence type="ECO:0000313" key="2">
    <source>
        <dbReference type="EMBL" id="RAK53043.1"/>
    </source>
</evidence>
<dbReference type="OrthoDB" id="7170995at2"/>